<dbReference type="InterPro" id="IPR002469">
    <property type="entry name" value="Peptidase_S9B_N"/>
</dbReference>
<dbReference type="Pfam" id="PF00930">
    <property type="entry name" value="DPPIV_N"/>
    <property type="match status" value="1"/>
</dbReference>
<gene>
    <name evidence="2" type="ORF">DR999_PMT22599</name>
</gene>
<evidence type="ECO:0000313" key="2">
    <source>
        <dbReference type="EMBL" id="TFJ95731.1"/>
    </source>
</evidence>
<keyword evidence="3" id="KW-1185">Reference proteome</keyword>
<dbReference type="OrthoDB" id="10463253at2759"/>
<feature type="domain" description="Dipeptidylpeptidase IV N-terminal" evidence="1">
    <location>
        <begin position="9"/>
        <end position="84"/>
    </location>
</feature>
<evidence type="ECO:0000313" key="3">
    <source>
        <dbReference type="Proteomes" id="UP000297703"/>
    </source>
</evidence>
<dbReference type="EMBL" id="QXTE01001679">
    <property type="protein sequence ID" value="TFJ95731.1"/>
    <property type="molecule type" value="Genomic_DNA"/>
</dbReference>
<reference evidence="2 3" key="1">
    <citation type="submission" date="2019-04" db="EMBL/GenBank/DDBJ databases">
        <title>Draft genome of the big-headed turtle Platysternon megacephalum.</title>
        <authorList>
            <person name="Gong S."/>
        </authorList>
    </citation>
    <scope>NUCLEOTIDE SEQUENCE [LARGE SCALE GENOMIC DNA]</scope>
    <source>
        <strain evidence="2">DO16091913</strain>
        <tissue evidence="2">Muscle</tissue>
    </source>
</reference>
<protein>
    <submittedName>
        <fullName evidence="2">ADP-ribosylation factor-like protein 16</fullName>
    </submittedName>
</protein>
<dbReference type="Proteomes" id="UP000297703">
    <property type="component" value="Unassembled WGS sequence"/>
</dbReference>
<sequence length="192" mass="21813">MLLMYTAICKIHDIFHVFPQTRQDEIEFIFASECQTGFRHLYKITSILKESRYKRSCGGLPAPSDFKCAIKEELAITSGEWEVLGRHGSNVYLSHQKINMEIHITANMYDAAEMQEIVGNLETESPSLTHGVSLEVRFGATSRNLPKLYSFWVKLTPVQRASVRAVLHICPPLRTRYHSWATKAQWKAVGGG</sequence>
<dbReference type="STRING" id="55544.A0A4D9DH14"/>
<reference evidence="2 3" key="2">
    <citation type="submission" date="2019-04" db="EMBL/GenBank/DDBJ databases">
        <title>The genome sequence of big-headed turtle.</title>
        <authorList>
            <person name="Gong S."/>
        </authorList>
    </citation>
    <scope>NUCLEOTIDE SEQUENCE [LARGE SCALE GENOMIC DNA]</scope>
    <source>
        <strain evidence="2">DO16091913</strain>
        <tissue evidence="2">Muscle</tissue>
    </source>
</reference>
<accession>A0A4D9DH14</accession>
<evidence type="ECO:0000259" key="1">
    <source>
        <dbReference type="Pfam" id="PF00930"/>
    </source>
</evidence>
<name>A0A4D9DH14_9SAUR</name>
<dbReference type="GO" id="GO:0006508">
    <property type="term" value="P:proteolysis"/>
    <property type="evidence" value="ECO:0007669"/>
    <property type="project" value="InterPro"/>
</dbReference>
<organism evidence="2 3">
    <name type="scientific">Platysternon megacephalum</name>
    <name type="common">big-headed turtle</name>
    <dbReference type="NCBI Taxonomy" id="55544"/>
    <lineage>
        <taxon>Eukaryota</taxon>
        <taxon>Metazoa</taxon>
        <taxon>Chordata</taxon>
        <taxon>Craniata</taxon>
        <taxon>Vertebrata</taxon>
        <taxon>Euteleostomi</taxon>
        <taxon>Archelosauria</taxon>
        <taxon>Testudinata</taxon>
        <taxon>Testudines</taxon>
        <taxon>Cryptodira</taxon>
        <taxon>Durocryptodira</taxon>
        <taxon>Testudinoidea</taxon>
        <taxon>Platysternidae</taxon>
        <taxon>Platysternon</taxon>
    </lineage>
</organism>
<dbReference type="AlphaFoldDB" id="A0A4D9DH14"/>
<proteinExistence type="predicted"/>
<comment type="caution">
    <text evidence="2">The sequence shown here is derived from an EMBL/GenBank/DDBJ whole genome shotgun (WGS) entry which is preliminary data.</text>
</comment>